<gene>
    <name evidence="1" type="ORF">J1N35_007865</name>
</gene>
<keyword evidence="2" id="KW-1185">Reference proteome</keyword>
<protein>
    <submittedName>
        <fullName evidence="1">Uncharacterized protein</fullName>
    </submittedName>
</protein>
<dbReference type="AlphaFoldDB" id="A0A9D3W7P1"/>
<comment type="caution">
    <text evidence="1">The sequence shown here is derived from an EMBL/GenBank/DDBJ whole genome shotgun (WGS) entry which is preliminary data.</text>
</comment>
<proteinExistence type="predicted"/>
<sequence>MGTIEVHSSSLSEPNSKLPISREEPTEILLGFIKRARSKKFKKVMMGLNQQVWAENEMSNPYWTQNNIPSPCNVLHVVVSLV</sequence>
<organism evidence="1 2">
    <name type="scientific">Gossypium stocksii</name>
    <dbReference type="NCBI Taxonomy" id="47602"/>
    <lineage>
        <taxon>Eukaryota</taxon>
        <taxon>Viridiplantae</taxon>
        <taxon>Streptophyta</taxon>
        <taxon>Embryophyta</taxon>
        <taxon>Tracheophyta</taxon>
        <taxon>Spermatophyta</taxon>
        <taxon>Magnoliopsida</taxon>
        <taxon>eudicotyledons</taxon>
        <taxon>Gunneridae</taxon>
        <taxon>Pentapetalae</taxon>
        <taxon>rosids</taxon>
        <taxon>malvids</taxon>
        <taxon>Malvales</taxon>
        <taxon>Malvaceae</taxon>
        <taxon>Malvoideae</taxon>
        <taxon>Gossypium</taxon>
    </lineage>
</organism>
<dbReference type="Proteomes" id="UP000828251">
    <property type="component" value="Unassembled WGS sequence"/>
</dbReference>
<accession>A0A9D3W7P1</accession>
<dbReference type="EMBL" id="JAIQCV010000003">
    <property type="protein sequence ID" value="KAH1114487.1"/>
    <property type="molecule type" value="Genomic_DNA"/>
</dbReference>
<evidence type="ECO:0000313" key="1">
    <source>
        <dbReference type="EMBL" id="KAH1114487.1"/>
    </source>
</evidence>
<name>A0A9D3W7P1_9ROSI</name>
<reference evidence="1 2" key="1">
    <citation type="journal article" date="2021" name="Plant Biotechnol. J.">
        <title>Multi-omics assisted identification of the key and species-specific regulatory components of drought-tolerant mechanisms in Gossypium stocksii.</title>
        <authorList>
            <person name="Yu D."/>
            <person name="Ke L."/>
            <person name="Zhang D."/>
            <person name="Wu Y."/>
            <person name="Sun Y."/>
            <person name="Mei J."/>
            <person name="Sun J."/>
            <person name="Sun Y."/>
        </authorList>
    </citation>
    <scope>NUCLEOTIDE SEQUENCE [LARGE SCALE GENOMIC DNA]</scope>
    <source>
        <strain evidence="2">cv. E1</strain>
        <tissue evidence="1">Leaf</tissue>
    </source>
</reference>
<evidence type="ECO:0000313" key="2">
    <source>
        <dbReference type="Proteomes" id="UP000828251"/>
    </source>
</evidence>